<sequence length="119" mass="13062">MFSIIRFIYISKSQVRSTVPFSTVILWSTIEKDLGLVIACLPSLRPYLRAKEEKSRGYQGPSGSDNSSRRLETGAMGSFAMRTLSNSDNLWDARHSNGSEAEIVEAKSDEGLPSTTGSI</sequence>
<dbReference type="AlphaFoldDB" id="A0A8H5EHT0"/>
<feature type="domain" description="Rhodopsin" evidence="2">
    <location>
        <begin position="2"/>
        <end position="49"/>
    </location>
</feature>
<dbReference type="Proteomes" id="UP000558688">
    <property type="component" value="Unassembled WGS sequence"/>
</dbReference>
<reference evidence="3" key="1">
    <citation type="submission" date="2020-02" db="EMBL/GenBank/DDBJ databases">
        <title>Identification and distribution of gene clusters putatively required for synthesis of sphingolipid metabolism inhibitors in phylogenetically diverse species of the filamentous fungus Fusarium.</title>
        <authorList>
            <person name="Kim H.-S."/>
            <person name="Busman M."/>
            <person name="Brown D.W."/>
            <person name="Divon H."/>
            <person name="Uhlig S."/>
            <person name="Proctor R.H."/>
        </authorList>
    </citation>
    <scope>NUCLEOTIDE SEQUENCE [LARGE SCALE GENOMIC DNA]</scope>
    <source>
        <strain evidence="3">NRRL 39464</strain>
    </source>
</reference>
<evidence type="ECO:0000313" key="4">
    <source>
        <dbReference type="Proteomes" id="UP000558688"/>
    </source>
</evidence>
<accession>A0A8H5EHT0</accession>
<evidence type="ECO:0000256" key="1">
    <source>
        <dbReference type="SAM" id="MobiDB-lite"/>
    </source>
</evidence>
<feature type="region of interest" description="Disordered" evidence="1">
    <location>
        <begin position="52"/>
        <end position="72"/>
    </location>
</feature>
<evidence type="ECO:0000313" key="3">
    <source>
        <dbReference type="EMBL" id="KAF5261185.1"/>
    </source>
</evidence>
<evidence type="ECO:0000259" key="2">
    <source>
        <dbReference type="Pfam" id="PF20684"/>
    </source>
</evidence>
<gene>
    <name evidence="3" type="ORF">FOXYS1_8138</name>
</gene>
<proteinExistence type="predicted"/>
<protein>
    <recommendedName>
        <fullName evidence="2">Rhodopsin domain-containing protein</fullName>
    </recommendedName>
</protein>
<dbReference type="InterPro" id="IPR049326">
    <property type="entry name" value="Rhodopsin_dom_fungi"/>
</dbReference>
<organism evidence="3 4">
    <name type="scientific">Fusarium oxysporum</name>
    <name type="common">Fusarium vascular wilt</name>
    <dbReference type="NCBI Taxonomy" id="5507"/>
    <lineage>
        <taxon>Eukaryota</taxon>
        <taxon>Fungi</taxon>
        <taxon>Dikarya</taxon>
        <taxon>Ascomycota</taxon>
        <taxon>Pezizomycotina</taxon>
        <taxon>Sordariomycetes</taxon>
        <taxon>Hypocreomycetidae</taxon>
        <taxon>Hypocreales</taxon>
        <taxon>Nectriaceae</taxon>
        <taxon>Fusarium</taxon>
        <taxon>Fusarium oxysporum species complex</taxon>
    </lineage>
</organism>
<name>A0A8H5EHT0_FUSOX</name>
<dbReference type="EMBL" id="JAAFOW010001322">
    <property type="protein sequence ID" value="KAF5261185.1"/>
    <property type="molecule type" value="Genomic_DNA"/>
</dbReference>
<dbReference type="Pfam" id="PF20684">
    <property type="entry name" value="Fung_rhodopsin"/>
    <property type="match status" value="1"/>
</dbReference>
<comment type="caution">
    <text evidence="3">The sequence shown here is derived from an EMBL/GenBank/DDBJ whole genome shotgun (WGS) entry which is preliminary data.</text>
</comment>